<dbReference type="Proteomes" id="UP000516160">
    <property type="component" value="Chromosome"/>
</dbReference>
<name>A0A7G9WA33_ALKCA</name>
<feature type="transmembrane region" description="Helical" evidence="1">
    <location>
        <begin position="6"/>
        <end position="21"/>
    </location>
</feature>
<proteinExistence type="predicted"/>
<keyword evidence="1" id="KW-0812">Transmembrane</keyword>
<reference evidence="2 3" key="1">
    <citation type="submission" date="2020-07" db="EMBL/GenBank/DDBJ databases">
        <title>Alkalicella. sp. LB2 genome.</title>
        <authorList>
            <person name="Postec A."/>
            <person name="Quemeneur M."/>
        </authorList>
    </citation>
    <scope>NUCLEOTIDE SEQUENCE [LARGE SCALE GENOMIC DNA]</scope>
    <source>
        <strain evidence="2 3">LB2</strain>
    </source>
</reference>
<evidence type="ECO:0000313" key="3">
    <source>
        <dbReference type="Proteomes" id="UP000516160"/>
    </source>
</evidence>
<keyword evidence="1" id="KW-1133">Transmembrane helix</keyword>
<gene>
    <name evidence="2" type="ORF">HYG86_12580</name>
</gene>
<dbReference type="AlphaFoldDB" id="A0A7G9WA33"/>
<dbReference type="KEGG" id="acae:HYG86_12580"/>
<protein>
    <submittedName>
        <fullName evidence="2">Uncharacterized protein</fullName>
    </submittedName>
</protein>
<keyword evidence="3" id="KW-1185">Reference proteome</keyword>
<accession>A0A7G9WA33</accession>
<feature type="transmembrane region" description="Helical" evidence="1">
    <location>
        <begin position="42"/>
        <end position="61"/>
    </location>
</feature>
<keyword evidence="1" id="KW-0472">Membrane</keyword>
<evidence type="ECO:0000313" key="2">
    <source>
        <dbReference type="EMBL" id="QNO15545.1"/>
    </source>
</evidence>
<organism evidence="2 3">
    <name type="scientific">Alkalicella caledoniensis</name>
    <dbReference type="NCBI Taxonomy" id="2731377"/>
    <lineage>
        <taxon>Bacteria</taxon>
        <taxon>Bacillati</taxon>
        <taxon>Bacillota</taxon>
        <taxon>Clostridia</taxon>
        <taxon>Eubacteriales</taxon>
        <taxon>Proteinivoracaceae</taxon>
        <taxon>Alkalicella</taxon>
    </lineage>
</organism>
<dbReference type="EMBL" id="CP058559">
    <property type="protein sequence ID" value="QNO15545.1"/>
    <property type="molecule type" value="Genomic_DNA"/>
</dbReference>
<sequence>MEALTIIVGLFILYIPLHFIFEPEKSLKGFIFGRIEPTKKNLFWIRIFWIAVSAAFAYYMYYNVILVIL</sequence>
<evidence type="ECO:0000256" key="1">
    <source>
        <dbReference type="SAM" id="Phobius"/>
    </source>
</evidence>
<dbReference type="RefSeq" id="WP_213165921.1">
    <property type="nucleotide sequence ID" value="NZ_CP058559.1"/>
</dbReference>